<name>A0A7W8DLL7_9BACT</name>
<reference evidence="2 3" key="1">
    <citation type="submission" date="2020-08" db="EMBL/GenBank/DDBJ databases">
        <title>Genomic Encyclopedia of Type Strains, Phase IV (KMG-IV): sequencing the most valuable type-strain genomes for metagenomic binning, comparative biology and taxonomic classification.</title>
        <authorList>
            <person name="Goeker M."/>
        </authorList>
    </citation>
    <scope>NUCLEOTIDE SEQUENCE [LARGE SCALE GENOMIC DNA]</scope>
    <source>
        <strain evidence="2 3">DSM 12252</strain>
    </source>
</reference>
<protein>
    <recommendedName>
        <fullName evidence="4">Coenzyme PQQ synthesis protein D (PqqD)</fullName>
    </recommendedName>
</protein>
<feature type="compositionally biased region" description="Polar residues" evidence="1">
    <location>
        <begin position="7"/>
        <end position="19"/>
    </location>
</feature>
<dbReference type="AlphaFoldDB" id="A0A7W8DLL7"/>
<keyword evidence="3" id="KW-1185">Reference proteome</keyword>
<organism evidence="2 3">
    <name type="scientific">Prosthecobacter vanneervenii</name>
    <dbReference type="NCBI Taxonomy" id="48466"/>
    <lineage>
        <taxon>Bacteria</taxon>
        <taxon>Pseudomonadati</taxon>
        <taxon>Verrucomicrobiota</taxon>
        <taxon>Verrucomicrobiia</taxon>
        <taxon>Verrucomicrobiales</taxon>
        <taxon>Verrucomicrobiaceae</taxon>
        <taxon>Prosthecobacter</taxon>
    </lineage>
</organism>
<comment type="caution">
    <text evidence="2">The sequence shown here is derived from an EMBL/GenBank/DDBJ whole genome shotgun (WGS) entry which is preliminary data.</text>
</comment>
<evidence type="ECO:0008006" key="4">
    <source>
        <dbReference type="Google" id="ProtNLM"/>
    </source>
</evidence>
<evidence type="ECO:0000313" key="2">
    <source>
        <dbReference type="EMBL" id="MBB5034190.1"/>
    </source>
</evidence>
<dbReference type="Gene3D" id="1.10.10.1150">
    <property type="entry name" value="Coenzyme PQQ synthesis protein D (PqqD)"/>
    <property type="match status" value="1"/>
</dbReference>
<dbReference type="EMBL" id="JACHIG010000008">
    <property type="protein sequence ID" value="MBB5034190.1"/>
    <property type="molecule type" value="Genomic_DNA"/>
</dbReference>
<evidence type="ECO:0000256" key="1">
    <source>
        <dbReference type="SAM" id="MobiDB-lite"/>
    </source>
</evidence>
<gene>
    <name evidence="2" type="ORF">HNQ65_003781</name>
</gene>
<feature type="region of interest" description="Disordered" evidence="1">
    <location>
        <begin position="1"/>
        <end position="22"/>
    </location>
</feature>
<sequence length="117" mass="12863">MKLAPLSTLNRPISQQQLEPSPFRVPATAARPAVDTFDFQTVTWQADGFGFDAMSGEFFTASPTALVVMQALGDGMTRLQILDRLTSRFEVSRSTAERDLESFLAELVHLGLTPESN</sequence>
<dbReference type="Pfam" id="PF05402">
    <property type="entry name" value="PqqD"/>
    <property type="match status" value="1"/>
</dbReference>
<evidence type="ECO:0000313" key="3">
    <source>
        <dbReference type="Proteomes" id="UP000590740"/>
    </source>
</evidence>
<proteinExistence type="predicted"/>
<dbReference type="Proteomes" id="UP000590740">
    <property type="component" value="Unassembled WGS sequence"/>
</dbReference>
<dbReference type="InterPro" id="IPR008792">
    <property type="entry name" value="PQQD"/>
</dbReference>
<dbReference type="InterPro" id="IPR041881">
    <property type="entry name" value="PqqD_sf"/>
</dbReference>
<dbReference type="RefSeq" id="WP_184341741.1">
    <property type="nucleotide sequence ID" value="NZ_JACHIG010000008.1"/>
</dbReference>
<accession>A0A7W8DLL7</accession>